<evidence type="ECO:0000313" key="2">
    <source>
        <dbReference type="EMBL" id="ARF10710.1"/>
    </source>
</evidence>
<accession>A0A1V0SG62</accession>
<feature type="transmembrane region" description="Helical" evidence="1">
    <location>
        <begin position="164"/>
        <end position="188"/>
    </location>
</feature>
<keyword evidence="1" id="KW-0472">Membrane</keyword>
<feature type="transmembrane region" description="Helical" evidence="1">
    <location>
        <begin position="37"/>
        <end position="58"/>
    </location>
</feature>
<reference evidence="2" key="1">
    <citation type="journal article" date="2017" name="Science">
        <title>Giant viruses with an expanded complement of translation system components.</title>
        <authorList>
            <person name="Schulz F."/>
            <person name="Yutin N."/>
            <person name="Ivanova N.N."/>
            <person name="Ortega D.R."/>
            <person name="Lee T.K."/>
            <person name="Vierheilig J."/>
            <person name="Daims H."/>
            <person name="Horn M."/>
            <person name="Wagner M."/>
            <person name="Jensen G.J."/>
            <person name="Kyrpides N.C."/>
            <person name="Koonin E.V."/>
            <person name="Woyke T."/>
        </authorList>
    </citation>
    <scope>NUCLEOTIDE SEQUENCE</scope>
    <source>
        <strain evidence="2">HKV1</strain>
    </source>
</reference>
<feature type="transmembrane region" description="Helical" evidence="1">
    <location>
        <begin position="200"/>
        <end position="221"/>
    </location>
</feature>
<gene>
    <name evidence="2" type="ORF">Hokovirus_2_237</name>
</gene>
<proteinExistence type="predicted"/>
<name>A0A1V0SG62_9VIRU</name>
<feature type="transmembrane region" description="Helical" evidence="1">
    <location>
        <begin position="241"/>
        <end position="264"/>
    </location>
</feature>
<protein>
    <submittedName>
        <fullName evidence="2">Uncharacterized protein</fullName>
    </submittedName>
</protein>
<keyword evidence="1" id="KW-1133">Transmembrane helix</keyword>
<keyword evidence="1" id="KW-0812">Transmembrane</keyword>
<organism evidence="2">
    <name type="scientific">Hokovirus HKV1</name>
    <dbReference type="NCBI Taxonomy" id="1977638"/>
    <lineage>
        <taxon>Viruses</taxon>
        <taxon>Varidnaviria</taxon>
        <taxon>Bamfordvirae</taxon>
        <taxon>Nucleocytoviricota</taxon>
        <taxon>Megaviricetes</taxon>
        <taxon>Imitervirales</taxon>
        <taxon>Mimiviridae</taxon>
        <taxon>Klosneuvirinae</taxon>
        <taxon>Hokovirus</taxon>
    </lineage>
</organism>
<sequence>MTIEIELEHLANQEHDLGSNLGQDFDINKKYKKQRCYNIFILIFFSICFIWYSFYLVYYMNTYYYNTVIFSAYIYSEPNKDNGTFYMTPCFLGSKLFKEAERNNDSLVPEYTKLKNYGSSYYFLDTWYCNTLIINSEYELISSIEDVINIMDNELYTEVKNHKFYVLNNFIVIIYFVLCVTKLAYSIYYPLSCKKRYIDYMYYGQLLVMTFVSLICVQYYFNSLYNFDYLNSSYTIIQNSSVFEIFFTYVLYLLFVVILHKCIIEKYILFAYK</sequence>
<evidence type="ECO:0000256" key="1">
    <source>
        <dbReference type="SAM" id="Phobius"/>
    </source>
</evidence>
<dbReference type="EMBL" id="KY684104">
    <property type="protein sequence ID" value="ARF10710.1"/>
    <property type="molecule type" value="Genomic_DNA"/>
</dbReference>